<evidence type="ECO:0000313" key="9">
    <source>
        <dbReference type="Proteomes" id="UP001237737"/>
    </source>
</evidence>
<protein>
    <submittedName>
        <fullName evidence="8">Type IV secretion system protein VirD4</fullName>
    </submittedName>
</protein>
<evidence type="ECO:0000313" key="8">
    <source>
        <dbReference type="EMBL" id="MDQ0008380.1"/>
    </source>
</evidence>
<keyword evidence="4 7" id="KW-0812">Transmembrane</keyword>
<keyword evidence="6 7" id="KW-0472">Membrane</keyword>
<comment type="subcellular location">
    <subcellularLocation>
        <location evidence="1">Cell membrane</location>
        <topology evidence="1">Multi-pass membrane protein</topology>
    </subcellularLocation>
</comment>
<accession>A0ABT9SUA9</accession>
<dbReference type="InterPro" id="IPR027417">
    <property type="entry name" value="P-loop_NTPase"/>
</dbReference>
<evidence type="ECO:0000256" key="7">
    <source>
        <dbReference type="SAM" id="Phobius"/>
    </source>
</evidence>
<dbReference type="Gene3D" id="3.40.50.300">
    <property type="entry name" value="P-loop containing nucleotide triphosphate hydrolases"/>
    <property type="match status" value="1"/>
</dbReference>
<evidence type="ECO:0000256" key="2">
    <source>
        <dbReference type="ARBA" id="ARBA00008806"/>
    </source>
</evidence>
<dbReference type="PANTHER" id="PTHR37937">
    <property type="entry name" value="CONJUGATIVE TRANSFER: DNA TRANSPORT"/>
    <property type="match status" value="1"/>
</dbReference>
<dbReference type="PANTHER" id="PTHR37937:SF1">
    <property type="entry name" value="CONJUGATIVE TRANSFER: DNA TRANSPORT"/>
    <property type="match status" value="1"/>
</dbReference>
<sequence length="590" mass="66227">MNGSTKTVFAAAMFLAAFGGGLYLSGQLILMLLGVDMPLTWRTWWDYHSALVYPQYAPYAWKIKAAGMAGFGLPALAWVGCLVPLLRSSRAPTLHGDARFATRRDLEKQGLLKESPDGIVVGKFGKKLIRLSGQQFVILAAPTRSGKGVGVVIPNLLEYQGSIVVLDIKQENFDLTSGWRKSQDQQIFLFNPFAEDRRTHRWNPLSYVSPDPAFRISDIQSIAAMLYPDGSGDQRFWSSQARNAFIAFTLYLFENFDQEMTLDVPSGVKPFPTLGEVYRLSTGDGGNLREYLQRLTAWPHLSKDAKTAFANLLSQADETFASIMGSFKEPLNAWINPVLDAATSCNDFLLTDVRKKKMTIYIGIQPNKLAESRLIVNLFFSQLINVNTRELPQTNPELKYQCLLLMDEFTAIGKVDILAHSVSYMAGYNLRLLPIIQSMAQLDATYGKDISRTIITNHALQIIFAPREQQDANDYSDMLGYTTVSKESVSKGRDVSRSRSDERRALMLPQELKAMGPDKEVILYEGIAHPVKCEKIKYYEDKRFTARLLPRIEMRELNLKRVAPMEKRTKVVATTSRRARAALGQMAEAA</sequence>
<keyword evidence="3" id="KW-1003">Cell membrane</keyword>
<dbReference type="Pfam" id="PF02534">
    <property type="entry name" value="T4SS-DNA_transf"/>
    <property type="match status" value="1"/>
</dbReference>
<dbReference type="InterPro" id="IPR003688">
    <property type="entry name" value="TraG/VirD4"/>
</dbReference>
<organism evidence="8 9">
    <name type="scientific">Luteibacter jiangsuensis</name>
    <dbReference type="NCBI Taxonomy" id="637577"/>
    <lineage>
        <taxon>Bacteria</taxon>
        <taxon>Pseudomonadati</taxon>
        <taxon>Pseudomonadota</taxon>
        <taxon>Gammaproteobacteria</taxon>
        <taxon>Lysobacterales</taxon>
        <taxon>Rhodanobacteraceae</taxon>
        <taxon>Luteibacter</taxon>
    </lineage>
</organism>
<comment type="caution">
    <text evidence="8">The sequence shown here is derived from an EMBL/GenBank/DDBJ whole genome shotgun (WGS) entry which is preliminary data.</text>
</comment>
<keyword evidence="9" id="KW-1185">Reference proteome</keyword>
<keyword evidence="5 7" id="KW-1133">Transmembrane helix</keyword>
<dbReference type="Proteomes" id="UP001237737">
    <property type="component" value="Unassembled WGS sequence"/>
</dbReference>
<proteinExistence type="inferred from homology"/>
<reference evidence="8 9" key="1">
    <citation type="submission" date="2023-07" db="EMBL/GenBank/DDBJ databases">
        <title>Sorghum-associated microbial communities from plants grown in Nebraska, USA.</title>
        <authorList>
            <person name="Schachtman D."/>
        </authorList>
    </citation>
    <scope>NUCLEOTIDE SEQUENCE [LARGE SCALE GENOMIC DNA]</scope>
    <source>
        <strain evidence="8 9">CC60</strain>
    </source>
</reference>
<gene>
    <name evidence="8" type="ORF">J2T07_000539</name>
</gene>
<dbReference type="CDD" id="cd01127">
    <property type="entry name" value="TrwB_TraG_TraD_VirD4"/>
    <property type="match status" value="1"/>
</dbReference>
<dbReference type="EMBL" id="JAUSSK010000001">
    <property type="protein sequence ID" value="MDQ0008380.1"/>
    <property type="molecule type" value="Genomic_DNA"/>
</dbReference>
<evidence type="ECO:0000256" key="1">
    <source>
        <dbReference type="ARBA" id="ARBA00004651"/>
    </source>
</evidence>
<feature type="transmembrane region" description="Helical" evidence="7">
    <location>
        <begin position="12"/>
        <end position="35"/>
    </location>
</feature>
<evidence type="ECO:0000256" key="3">
    <source>
        <dbReference type="ARBA" id="ARBA00022475"/>
    </source>
</evidence>
<dbReference type="SUPFAM" id="SSF52540">
    <property type="entry name" value="P-loop containing nucleoside triphosphate hydrolases"/>
    <property type="match status" value="1"/>
</dbReference>
<name>A0ABT9SUA9_9GAMM</name>
<dbReference type="InterPro" id="IPR051539">
    <property type="entry name" value="T4SS-coupling_protein"/>
</dbReference>
<comment type="similarity">
    <text evidence="2">Belongs to the VirD4/TraG family.</text>
</comment>
<evidence type="ECO:0000256" key="6">
    <source>
        <dbReference type="ARBA" id="ARBA00023136"/>
    </source>
</evidence>
<evidence type="ECO:0000256" key="5">
    <source>
        <dbReference type="ARBA" id="ARBA00022989"/>
    </source>
</evidence>
<evidence type="ECO:0000256" key="4">
    <source>
        <dbReference type="ARBA" id="ARBA00022692"/>
    </source>
</evidence>